<dbReference type="PANTHER" id="PTHR43245">
    <property type="entry name" value="BIFUNCTIONAL POLYMYXIN RESISTANCE PROTEIN ARNA"/>
    <property type="match status" value="1"/>
</dbReference>
<dbReference type="Proteomes" id="UP000219522">
    <property type="component" value="Unassembled WGS sequence"/>
</dbReference>
<dbReference type="Pfam" id="PF01370">
    <property type="entry name" value="Epimerase"/>
    <property type="match status" value="1"/>
</dbReference>
<gene>
    <name evidence="2" type="ORF">SAMN05446927_4094</name>
</gene>
<dbReference type="AlphaFoldDB" id="A0A7Z7I8G8"/>
<reference evidence="2 3" key="1">
    <citation type="submission" date="2017-09" db="EMBL/GenBank/DDBJ databases">
        <authorList>
            <person name="Varghese N."/>
            <person name="Submissions S."/>
        </authorList>
    </citation>
    <scope>NUCLEOTIDE SEQUENCE [LARGE SCALE GENOMIC DNA]</scope>
    <source>
        <strain evidence="2 3">OK806</strain>
    </source>
</reference>
<dbReference type="InterPro" id="IPR050177">
    <property type="entry name" value="Lipid_A_modif_metabolic_enz"/>
</dbReference>
<dbReference type="InterPro" id="IPR001509">
    <property type="entry name" value="Epimerase_deHydtase"/>
</dbReference>
<comment type="caution">
    <text evidence="2">The sequence shown here is derived from an EMBL/GenBank/DDBJ whole genome shotgun (WGS) entry which is preliminary data.</text>
</comment>
<protein>
    <submittedName>
        <fullName evidence="2">Nucleoside-diphosphate-sugar epimerase</fullName>
    </submittedName>
</protein>
<name>A0A7Z7I8G8_9BURK</name>
<dbReference type="InterPro" id="IPR036291">
    <property type="entry name" value="NAD(P)-bd_dom_sf"/>
</dbReference>
<sequence length="324" mass="34243">MSARIAITGANGFVGRALARMLLAQGRAVTGVVRGDAACYPGVDTHSIASIESISPEAFAEAQAVIHLAARVHVMNDASADPLAAFRATNVEGTLRAAEAAARAGATRFVYVSSIKALAELDNGRPLKETDERHPPDPYGISKAEAEVKLMELGARTGLEIVIVRPPLVYGPEVRANFLSLMSAIAKGVPLPIGAAEARRSLCYVDNLASALIECTTHVRAAGQIFHITDGEDPSVADLARILGRHLGRPARLLPVPMGMLRLAGRVTGKSAQIDRLTGSLRVDSTHIRNMLGWCPSVSLDAGLAATAAWFRATQQRPTPANVR</sequence>
<dbReference type="SUPFAM" id="SSF51735">
    <property type="entry name" value="NAD(P)-binding Rossmann-fold domains"/>
    <property type="match status" value="1"/>
</dbReference>
<feature type="domain" description="NAD-dependent epimerase/dehydratase" evidence="1">
    <location>
        <begin position="5"/>
        <end position="227"/>
    </location>
</feature>
<keyword evidence="3" id="KW-1185">Reference proteome</keyword>
<dbReference type="Gene3D" id="3.40.50.720">
    <property type="entry name" value="NAD(P)-binding Rossmann-like Domain"/>
    <property type="match status" value="1"/>
</dbReference>
<accession>A0A7Z7I8G8</accession>
<evidence type="ECO:0000259" key="1">
    <source>
        <dbReference type="Pfam" id="PF01370"/>
    </source>
</evidence>
<evidence type="ECO:0000313" key="2">
    <source>
        <dbReference type="EMBL" id="SOE80842.1"/>
    </source>
</evidence>
<organism evidence="2 3">
    <name type="scientific">Caballeronia arationis</name>
    <dbReference type="NCBI Taxonomy" id="1777142"/>
    <lineage>
        <taxon>Bacteria</taxon>
        <taxon>Pseudomonadati</taxon>
        <taxon>Pseudomonadota</taxon>
        <taxon>Betaproteobacteria</taxon>
        <taxon>Burkholderiales</taxon>
        <taxon>Burkholderiaceae</taxon>
        <taxon>Caballeronia</taxon>
    </lineage>
</organism>
<proteinExistence type="predicted"/>
<evidence type="ECO:0000313" key="3">
    <source>
        <dbReference type="Proteomes" id="UP000219522"/>
    </source>
</evidence>
<dbReference type="PANTHER" id="PTHR43245:SF58">
    <property type="entry name" value="BLL5923 PROTEIN"/>
    <property type="match status" value="1"/>
</dbReference>
<dbReference type="OrthoDB" id="9801056at2"/>
<dbReference type="EMBL" id="OCSU01000002">
    <property type="protein sequence ID" value="SOE80842.1"/>
    <property type="molecule type" value="Genomic_DNA"/>
</dbReference>
<dbReference type="RefSeq" id="WP_062639853.1">
    <property type="nucleotide sequence ID" value="NZ_FCOG02000069.1"/>
</dbReference>